<keyword evidence="4" id="KW-0573">Peptidoglycan synthesis</keyword>
<keyword evidence="5" id="KW-0961">Cell wall biogenesis/degradation</keyword>
<protein>
    <recommendedName>
        <fullName evidence="8">YkuD domain-containing protein</fullName>
    </recommendedName>
</protein>
<reference evidence="6 7" key="1">
    <citation type="journal article" date="2016" name="Nat. Commun.">
        <title>Thousands of microbial genomes shed light on interconnected biogeochemical processes in an aquifer system.</title>
        <authorList>
            <person name="Anantharaman K."/>
            <person name="Brown C.T."/>
            <person name="Hug L.A."/>
            <person name="Sharon I."/>
            <person name="Castelle C.J."/>
            <person name="Probst A.J."/>
            <person name="Thomas B.C."/>
            <person name="Singh A."/>
            <person name="Wilkins M.J."/>
            <person name="Karaoz U."/>
            <person name="Brodie E.L."/>
            <person name="Williams K.H."/>
            <person name="Hubbard S.S."/>
            <person name="Banfield J.F."/>
        </authorList>
    </citation>
    <scope>NUCLEOTIDE SEQUENCE [LARGE SCALE GENOMIC DNA]</scope>
</reference>
<dbReference type="InterPro" id="IPR005490">
    <property type="entry name" value="LD_TPept_cat_dom"/>
</dbReference>
<dbReference type="GO" id="GO:0008360">
    <property type="term" value="P:regulation of cell shape"/>
    <property type="evidence" value="ECO:0007669"/>
    <property type="project" value="UniProtKB-KW"/>
</dbReference>
<dbReference type="UniPathway" id="UPA00219"/>
<keyword evidence="2" id="KW-0808">Transferase</keyword>
<evidence type="ECO:0000256" key="1">
    <source>
        <dbReference type="ARBA" id="ARBA00004752"/>
    </source>
</evidence>
<evidence type="ECO:0000313" key="6">
    <source>
        <dbReference type="EMBL" id="OGC40914.1"/>
    </source>
</evidence>
<comment type="caution">
    <text evidence="6">The sequence shown here is derived from an EMBL/GenBank/DDBJ whole genome shotgun (WGS) entry which is preliminary data.</text>
</comment>
<evidence type="ECO:0008006" key="8">
    <source>
        <dbReference type="Google" id="ProtNLM"/>
    </source>
</evidence>
<keyword evidence="3" id="KW-0133">Cell shape</keyword>
<dbReference type="EMBL" id="MEUJ01000002">
    <property type="protein sequence ID" value="OGC40914.1"/>
    <property type="molecule type" value="Genomic_DNA"/>
</dbReference>
<comment type="pathway">
    <text evidence="1">Cell wall biogenesis; peptidoglycan biosynthesis.</text>
</comment>
<gene>
    <name evidence="6" type="ORF">A2438_01310</name>
</gene>
<name>A0A1F4U7H9_UNCSA</name>
<dbReference type="AlphaFoldDB" id="A0A1F4U7H9"/>
<dbReference type="GO" id="GO:0009252">
    <property type="term" value="P:peptidoglycan biosynthetic process"/>
    <property type="evidence" value="ECO:0007669"/>
    <property type="project" value="UniProtKB-UniPathway"/>
</dbReference>
<accession>A0A1F4U7H9</accession>
<dbReference type="CDD" id="cd16913">
    <property type="entry name" value="YkuD_like"/>
    <property type="match status" value="1"/>
</dbReference>
<sequence length="720" mass="82650">MFANKQLKPRVILGLFCLLFLFSTVVLAEEYQSLKEINATNWVSRANRLLGEQPASAGDIYFYPSDLYALVKIIPKGTKLTIEECDWNRIPKELEQVPFLETAVAELSQTLQPETTELDFYPALKILYVLVDGKPLFKVHATGGMDGETKRGEYEIFRKQEKPFYALLWSKDGEKVYPQKGISPPELVVKQDVIIDGFADEIIALGEVQNDLVKMGVFNRENQRLSVVEWINDRLEFREAGLPRELRKSLQMSFSSFFAPEEERTAYSSREAEALKEYLTKEAYAFSFSSVDYLNRYNYGVLLNKMLGDLYKSHGCLHVSPRNSYLLYRLLPLKTRVVVNNYNKIIDEEKIALIPYLADLVNFEEDLEILRTKWGAGALKAEVYPKQGFWIIYLNGSPMAKIEIKGGPQNKMYVMQGRDGKGRPIFEDKLSYPTTAGTYYVYKKMENYLSNAYRDTTVIPMGGLLKKEKGRWTFDGKGIPSVIKDDLESDAENRTFEYFEKVKGEDGKLIQARWGSNPFGKYPIQLSPDGIRPSPELVHTSGDLMMEQRRLVDDLISIISAPKEELDDCIEYSNSFSLYKACSDFVKNPERDDLIEPLYSGCYKLNFGLALTSSEAAVVPADFQSLDKSSLPPEKIYGMRYDLFLYAVTVIKGANAYDALKERWDDISGIRKALLSDFKYFSVRDQQLFHDFIRELMLMRIDLKKLDNRDALEIFKRLYS</sequence>
<evidence type="ECO:0000256" key="5">
    <source>
        <dbReference type="ARBA" id="ARBA00023316"/>
    </source>
</evidence>
<dbReference type="InterPro" id="IPR038063">
    <property type="entry name" value="Transpep_catalytic_dom"/>
</dbReference>
<dbReference type="GO" id="GO:0071555">
    <property type="term" value="P:cell wall organization"/>
    <property type="evidence" value="ECO:0007669"/>
    <property type="project" value="UniProtKB-KW"/>
</dbReference>
<organism evidence="6 7">
    <name type="scientific">candidate division WOR-1 bacterium RIFOXYC2_FULL_46_14</name>
    <dbReference type="NCBI Taxonomy" id="1802587"/>
    <lineage>
        <taxon>Bacteria</taxon>
        <taxon>Bacillati</taxon>
        <taxon>Saganbacteria</taxon>
    </lineage>
</organism>
<evidence type="ECO:0000256" key="4">
    <source>
        <dbReference type="ARBA" id="ARBA00022984"/>
    </source>
</evidence>
<proteinExistence type="predicted"/>
<evidence type="ECO:0000313" key="7">
    <source>
        <dbReference type="Proteomes" id="UP000179242"/>
    </source>
</evidence>
<dbReference type="GO" id="GO:0016740">
    <property type="term" value="F:transferase activity"/>
    <property type="evidence" value="ECO:0007669"/>
    <property type="project" value="UniProtKB-KW"/>
</dbReference>
<evidence type="ECO:0000256" key="3">
    <source>
        <dbReference type="ARBA" id="ARBA00022960"/>
    </source>
</evidence>
<dbReference type="Proteomes" id="UP000179242">
    <property type="component" value="Unassembled WGS sequence"/>
</dbReference>
<dbReference type="SUPFAM" id="SSF141523">
    <property type="entry name" value="L,D-transpeptidase catalytic domain-like"/>
    <property type="match status" value="1"/>
</dbReference>
<evidence type="ECO:0000256" key="2">
    <source>
        <dbReference type="ARBA" id="ARBA00022679"/>
    </source>
</evidence>